<protein>
    <submittedName>
        <fullName evidence="2">Uncharacterized protein</fullName>
    </submittedName>
</protein>
<dbReference type="Proteomes" id="UP001176941">
    <property type="component" value="Chromosome 20"/>
</dbReference>
<accession>A0ABN8YJ24</accession>
<evidence type="ECO:0000313" key="3">
    <source>
        <dbReference type="Proteomes" id="UP001176941"/>
    </source>
</evidence>
<reference evidence="2" key="1">
    <citation type="submission" date="2023-04" db="EMBL/GenBank/DDBJ databases">
        <authorList>
            <consortium name="ELIXIR-Norway"/>
        </authorList>
    </citation>
    <scope>NUCLEOTIDE SEQUENCE [LARGE SCALE GENOMIC DNA]</scope>
</reference>
<evidence type="ECO:0000256" key="1">
    <source>
        <dbReference type="SAM" id="MobiDB-lite"/>
    </source>
</evidence>
<proteinExistence type="predicted"/>
<keyword evidence="3" id="KW-1185">Reference proteome</keyword>
<organism evidence="2 3">
    <name type="scientific">Rangifer tarandus platyrhynchus</name>
    <name type="common">Svalbard reindeer</name>
    <dbReference type="NCBI Taxonomy" id="3082113"/>
    <lineage>
        <taxon>Eukaryota</taxon>
        <taxon>Metazoa</taxon>
        <taxon>Chordata</taxon>
        <taxon>Craniata</taxon>
        <taxon>Vertebrata</taxon>
        <taxon>Euteleostomi</taxon>
        <taxon>Mammalia</taxon>
        <taxon>Eutheria</taxon>
        <taxon>Laurasiatheria</taxon>
        <taxon>Artiodactyla</taxon>
        <taxon>Ruminantia</taxon>
        <taxon>Pecora</taxon>
        <taxon>Cervidae</taxon>
        <taxon>Odocoileinae</taxon>
        <taxon>Rangifer</taxon>
    </lineage>
</organism>
<gene>
    <name evidence="2" type="ORF">MRATA1EN1_LOCUS10535</name>
</gene>
<name>A0ABN8YJ24_RANTA</name>
<dbReference type="EMBL" id="OX459956">
    <property type="protein sequence ID" value="CAI9161573.1"/>
    <property type="molecule type" value="Genomic_DNA"/>
</dbReference>
<feature type="region of interest" description="Disordered" evidence="1">
    <location>
        <begin position="25"/>
        <end position="45"/>
    </location>
</feature>
<sequence>MHPEIPTRTTRQLSHTAFYRQKFSPSEITTTYPDNPPTQHTAQPPWTHSPHVGVQLLPSQLMATATVFVAHVPSECIKFTGATVSRSLEQRPQAGSCHHTHILSEVCPSVTLLLSRHKTVTIHRPPTIEPHSQPTCV</sequence>
<evidence type="ECO:0000313" key="2">
    <source>
        <dbReference type="EMBL" id="CAI9161573.1"/>
    </source>
</evidence>